<evidence type="ECO:0000313" key="2">
    <source>
        <dbReference type="Proteomes" id="UP000007524"/>
    </source>
</evidence>
<organism evidence="1 2">
    <name type="scientific">Klebsiella phage vB_KleM_RaK2</name>
    <dbReference type="NCBI Taxonomy" id="1147094"/>
    <lineage>
        <taxon>Viruses</taxon>
        <taxon>Duplodnaviria</taxon>
        <taxon>Heunggongvirae</taxon>
        <taxon>Uroviricota</taxon>
        <taxon>Caudoviricetes</taxon>
        <taxon>Alcyoneusvirus</taxon>
        <taxon>Alcyoneusvirus RaK2</taxon>
    </lineage>
</organism>
<sequence>MKYYMVTEGDSSGIHFLWSYYELLDCCTVEDAEDLYREENGYSLDAPYGLRIYSKEITEKEYHDGLHFNDYYGVRTLITELMFKNNIFPLKSWALMFANPKKPVRIGFPGSHLVYRMNDKRELSYQYDYDSHKFGLLPAFKGLTNE</sequence>
<keyword evidence="2" id="KW-1185">Reference proteome</keyword>
<evidence type="ECO:0000313" key="1">
    <source>
        <dbReference type="EMBL" id="AFA44454.1"/>
    </source>
</evidence>
<gene>
    <name evidence="1" type="ORF">RaK2_00181</name>
</gene>
<protein>
    <submittedName>
        <fullName evidence="1">Uncharacterized protein</fullName>
    </submittedName>
</protein>
<name>H6X3Y8_9CAUD</name>
<dbReference type="RefSeq" id="YP_007007336.1">
    <property type="nucleotide sequence ID" value="NC_019526.1"/>
</dbReference>
<dbReference type="OrthoDB" id="20103at10239"/>
<dbReference type="GeneID" id="14012769"/>
<dbReference type="Proteomes" id="UP000007524">
    <property type="component" value="Segment"/>
</dbReference>
<dbReference type="EMBL" id="JQ513383">
    <property type="protein sequence ID" value="AFA44454.1"/>
    <property type="molecule type" value="Genomic_DNA"/>
</dbReference>
<dbReference type="KEGG" id="vg:14012769"/>
<accession>H6X3Y8</accession>
<reference evidence="1 2" key="1">
    <citation type="journal article" date="2012" name="J. Virol.">
        <title>Genome of Klebsiella sp.-Infecting Bacteriophage vB_KleM_RaK2.</title>
        <authorList>
            <person name="Simoliunas E."/>
            <person name="Kaliniene L."/>
            <person name="Truncaite L."/>
            <person name="Klausa V."/>
            <person name="Zajanckauskaite A."/>
            <person name="Meskys R."/>
        </authorList>
    </citation>
    <scope>NUCLEOTIDE SEQUENCE [LARGE SCALE GENOMIC DNA]</scope>
</reference>
<proteinExistence type="predicted"/>